<protein>
    <recommendedName>
        <fullName evidence="5">Lipocalin-like domain-containing protein</fullName>
    </recommendedName>
</protein>
<gene>
    <name evidence="3" type="ORF">EJV47_02700</name>
</gene>
<feature type="chain" id="PRO_5018707619" description="Lipocalin-like domain-containing protein" evidence="2">
    <location>
        <begin position="22"/>
        <end position="160"/>
    </location>
</feature>
<evidence type="ECO:0000256" key="2">
    <source>
        <dbReference type="SAM" id="SignalP"/>
    </source>
</evidence>
<keyword evidence="2" id="KW-0732">Signal</keyword>
<sequence>MKTTRFALLALAALPLLTACEKDKEKVTPKTPTELLVGKNWVQTACTVSPAVRTADGRLITNVYAERNSFDRDDLWHFEKPNTMRHDEGATKRNANDPQSYDGTWSLEQNDRLLRVKVPGLAYDNSYDVQEIGDNTMRLSGVSTDDAGVEHTYSFTYTKQ</sequence>
<reference evidence="3 4" key="1">
    <citation type="submission" date="2018-12" db="EMBL/GenBank/DDBJ databases">
        <title>Hymenobacter gummosus sp. nov., isolated from a spring.</title>
        <authorList>
            <person name="Nie L."/>
        </authorList>
    </citation>
    <scope>NUCLEOTIDE SEQUENCE [LARGE SCALE GENOMIC DNA]</scope>
    <source>
        <strain evidence="3 4">KCTC 52166</strain>
    </source>
</reference>
<organism evidence="3 4">
    <name type="scientific">Hymenobacter gummosus</name>
    <dbReference type="NCBI Taxonomy" id="1776032"/>
    <lineage>
        <taxon>Bacteria</taxon>
        <taxon>Pseudomonadati</taxon>
        <taxon>Bacteroidota</taxon>
        <taxon>Cytophagia</taxon>
        <taxon>Cytophagales</taxon>
        <taxon>Hymenobacteraceae</taxon>
        <taxon>Hymenobacter</taxon>
    </lineage>
</organism>
<accession>A0A3S0H924</accession>
<evidence type="ECO:0000313" key="3">
    <source>
        <dbReference type="EMBL" id="RTQ53663.1"/>
    </source>
</evidence>
<proteinExistence type="predicted"/>
<dbReference type="AlphaFoldDB" id="A0A3S0H924"/>
<feature type="region of interest" description="Disordered" evidence="1">
    <location>
        <begin position="83"/>
        <end position="104"/>
    </location>
</feature>
<dbReference type="EMBL" id="RXOF01000001">
    <property type="protein sequence ID" value="RTQ53663.1"/>
    <property type="molecule type" value="Genomic_DNA"/>
</dbReference>
<dbReference type="OrthoDB" id="882093at2"/>
<name>A0A3S0H924_9BACT</name>
<evidence type="ECO:0008006" key="5">
    <source>
        <dbReference type="Google" id="ProtNLM"/>
    </source>
</evidence>
<keyword evidence="4" id="KW-1185">Reference proteome</keyword>
<feature type="compositionally biased region" description="Basic and acidic residues" evidence="1">
    <location>
        <begin position="83"/>
        <end position="95"/>
    </location>
</feature>
<evidence type="ECO:0000313" key="4">
    <source>
        <dbReference type="Proteomes" id="UP000282184"/>
    </source>
</evidence>
<dbReference type="PROSITE" id="PS51257">
    <property type="entry name" value="PROKAR_LIPOPROTEIN"/>
    <property type="match status" value="1"/>
</dbReference>
<feature type="signal peptide" evidence="2">
    <location>
        <begin position="1"/>
        <end position="21"/>
    </location>
</feature>
<comment type="caution">
    <text evidence="3">The sequence shown here is derived from an EMBL/GenBank/DDBJ whole genome shotgun (WGS) entry which is preliminary data.</text>
</comment>
<dbReference type="Proteomes" id="UP000282184">
    <property type="component" value="Unassembled WGS sequence"/>
</dbReference>
<dbReference type="RefSeq" id="WP_126691589.1">
    <property type="nucleotide sequence ID" value="NZ_RXOF01000001.1"/>
</dbReference>
<evidence type="ECO:0000256" key="1">
    <source>
        <dbReference type="SAM" id="MobiDB-lite"/>
    </source>
</evidence>